<dbReference type="InterPro" id="IPR010982">
    <property type="entry name" value="Lambda_DNA-bd_dom_sf"/>
</dbReference>
<protein>
    <recommendedName>
        <fullName evidence="3">Helix-turn-helix domain-containing protein</fullName>
    </recommendedName>
</protein>
<sequence>MLYSLYTPEEISQELAQKLKALRLQKRWKRSTLAIRSNVTEASLKRFEQTGKVSLENFLKLVFALDRLDEMQAILQPAVPNSIKELEQIEQKKPRRGTI</sequence>
<proteinExistence type="predicted"/>
<gene>
    <name evidence="1" type="ORF">SAMN02746065_105135</name>
</gene>
<dbReference type="STRING" id="1121400.SAMN02746065_105135"/>
<dbReference type="GO" id="GO:0003677">
    <property type="term" value="F:DNA binding"/>
    <property type="evidence" value="ECO:0007669"/>
    <property type="project" value="InterPro"/>
</dbReference>
<dbReference type="AlphaFoldDB" id="A0A1W2AJ15"/>
<keyword evidence="2" id="KW-1185">Reference proteome</keyword>
<dbReference type="InterPro" id="IPR001387">
    <property type="entry name" value="Cro/C1-type_HTH"/>
</dbReference>
<name>A0A1W2AJ15_9BACT</name>
<dbReference type="RefSeq" id="WP_084067665.1">
    <property type="nucleotide sequence ID" value="NZ_FWXY01000005.1"/>
</dbReference>
<evidence type="ECO:0000313" key="2">
    <source>
        <dbReference type="Proteomes" id="UP000192418"/>
    </source>
</evidence>
<dbReference type="SUPFAM" id="SSF47413">
    <property type="entry name" value="lambda repressor-like DNA-binding domains"/>
    <property type="match status" value="1"/>
</dbReference>
<evidence type="ECO:0008006" key="3">
    <source>
        <dbReference type="Google" id="ProtNLM"/>
    </source>
</evidence>
<dbReference type="Gene3D" id="1.10.260.40">
    <property type="entry name" value="lambda repressor-like DNA-binding domains"/>
    <property type="match status" value="1"/>
</dbReference>
<evidence type="ECO:0000313" key="1">
    <source>
        <dbReference type="EMBL" id="SMC60719.1"/>
    </source>
</evidence>
<dbReference type="CDD" id="cd00093">
    <property type="entry name" value="HTH_XRE"/>
    <property type="match status" value="1"/>
</dbReference>
<dbReference type="Proteomes" id="UP000192418">
    <property type="component" value="Unassembled WGS sequence"/>
</dbReference>
<accession>A0A1W2AJ15</accession>
<reference evidence="1 2" key="1">
    <citation type="submission" date="2017-04" db="EMBL/GenBank/DDBJ databases">
        <authorList>
            <person name="Afonso C.L."/>
            <person name="Miller P.J."/>
            <person name="Scott M.A."/>
            <person name="Spackman E."/>
            <person name="Goraichik I."/>
            <person name="Dimitrov K.M."/>
            <person name="Suarez D.L."/>
            <person name="Swayne D.E."/>
        </authorList>
    </citation>
    <scope>NUCLEOTIDE SEQUENCE [LARGE SCALE GENOMIC DNA]</scope>
    <source>
        <strain evidence="1 2">DSM 3385</strain>
    </source>
</reference>
<dbReference type="EMBL" id="FWXY01000005">
    <property type="protein sequence ID" value="SMC60719.1"/>
    <property type="molecule type" value="Genomic_DNA"/>
</dbReference>
<dbReference type="OrthoDB" id="5471988at2"/>
<organism evidence="1 2">
    <name type="scientific">Desulfocicer vacuolatum DSM 3385</name>
    <dbReference type="NCBI Taxonomy" id="1121400"/>
    <lineage>
        <taxon>Bacteria</taxon>
        <taxon>Pseudomonadati</taxon>
        <taxon>Thermodesulfobacteriota</taxon>
        <taxon>Desulfobacteria</taxon>
        <taxon>Desulfobacterales</taxon>
        <taxon>Desulfobacteraceae</taxon>
        <taxon>Desulfocicer</taxon>
    </lineage>
</organism>